<sequence length="142" mass="16355">MVLPTKKVMPTAVKTMQMIVPLRMVGLWAISSLVLPFLGLTTTEDRSCQALQLRLILVQVFRCLIIAPSHSLLGRITLWAIRLLLIRLLPYQWPQQRITLGLQLVQIAWHIIPFTQLPEDWPISLLQRKARTKTRALDPNFI</sequence>
<accession>A0A448XSH4</accession>
<keyword evidence="2" id="KW-1185">Reference proteome</keyword>
<organism evidence="1 2">
    <name type="scientific">Protopolystoma xenopodis</name>
    <dbReference type="NCBI Taxonomy" id="117903"/>
    <lineage>
        <taxon>Eukaryota</taxon>
        <taxon>Metazoa</taxon>
        <taxon>Spiralia</taxon>
        <taxon>Lophotrochozoa</taxon>
        <taxon>Platyhelminthes</taxon>
        <taxon>Monogenea</taxon>
        <taxon>Polyopisthocotylea</taxon>
        <taxon>Polystomatidea</taxon>
        <taxon>Polystomatidae</taxon>
        <taxon>Protopolystoma</taxon>
    </lineage>
</organism>
<dbReference type="Proteomes" id="UP000784294">
    <property type="component" value="Unassembled WGS sequence"/>
</dbReference>
<gene>
    <name evidence="1" type="ORF">PXEA_LOCUS37336</name>
</gene>
<reference evidence="1" key="1">
    <citation type="submission" date="2018-11" db="EMBL/GenBank/DDBJ databases">
        <authorList>
            <consortium name="Pathogen Informatics"/>
        </authorList>
    </citation>
    <scope>NUCLEOTIDE SEQUENCE</scope>
</reference>
<comment type="caution">
    <text evidence="1">The sequence shown here is derived from an EMBL/GenBank/DDBJ whole genome shotgun (WGS) entry which is preliminary data.</text>
</comment>
<protein>
    <submittedName>
        <fullName evidence="1">Uncharacterized protein</fullName>
    </submittedName>
</protein>
<evidence type="ECO:0000313" key="1">
    <source>
        <dbReference type="EMBL" id="VEL43896.1"/>
    </source>
</evidence>
<name>A0A448XSH4_9PLAT</name>
<dbReference type="AlphaFoldDB" id="A0A448XSH4"/>
<evidence type="ECO:0000313" key="2">
    <source>
        <dbReference type="Proteomes" id="UP000784294"/>
    </source>
</evidence>
<proteinExistence type="predicted"/>
<dbReference type="EMBL" id="CAAALY010286524">
    <property type="protein sequence ID" value="VEL43896.1"/>
    <property type="molecule type" value="Genomic_DNA"/>
</dbReference>